<dbReference type="OrthoDB" id="9815503at2"/>
<sequence length="165" mass="17453">MKCAAVLVALLCASPALADEPRGCDKFKWPIVADQQANLNASRPLPSGREGVAPAGSMIVSLTSLGEAGLPKQPERSPRDPQAKAGFIRFAAPPQPGPIQLTLADAAWLDVVQDGNYVEPSAFSGALDCPGARKSIRFDLKPAPFTLQFSGSPVDRLRLTLHPVE</sequence>
<dbReference type="EMBL" id="FOFG01000003">
    <property type="protein sequence ID" value="SEQ22406.1"/>
    <property type="molecule type" value="Genomic_DNA"/>
</dbReference>
<name>A0A1H9E9K9_9HYPH</name>
<organism evidence="2 3">
    <name type="scientific">Faunimonas pinastri</name>
    <dbReference type="NCBI Taxonomy" id="1855383"/>
    <lineage>
        <taxon>Bacteria</taxon>
        <taxon>Pseudomonadati</taxon>
        <taxon>Pseudomonadota</taxon>
        <taxon>Alphaproteobacteria</taxon>
        <taxon>Hyphomicrobiales</taxon>
        <taxon>Afifellaceae</taxon>
        <taxon>Faunimonas</taxon>
    </lineage>
</organism>
<gene>
    <name evidence="2" type="ORF">SAMN05216548_103111</name>
</gene>
<evidence type="ECO:0000313" key="2">
    <source>
        <dbReference type="EMBL" id="SEQ22406.1"/>
    </source>
</evidence>
<feature type="signal peptide" evidence="1">
    <location>
        <begin position="1"/>
        <end position="18"/>
    </location>
</feature>
<protein>
    <submittedName>
        <fullName evidence="2">Uncharacterized protein</fullName>
    </submittedName>
</protein>
<reference evidence="2 3" key="1">
    <citation type="submission" date="2016-10" db="EMBL/GenBank/DDBJ databases">
        <authorList>
            <person name="de Groot N.N."/>
        </authorList>
    </citation>
    <scope>NUCLEOTIDE SEQUENCE [LARGE SCALE GENOMIC DNA]</scope>
    <source>
        <strain evidence="2 3">A52C2</strain>
    </source>
</reference>
<proteinExistence type="predicted"/>
<keyword evidence="1" id="KW-0732">Signal</keyword>
<dbReference type="Proteomes" id="UP000199647">
    <property type="component" value="Unassembled WGS sequence"/>
</dbReference>
<dbReference type="STRING" id="1855383.SAMN05216548_103111"/>
<dbReference type="AlphaFoldDB" id="A0A1H9E9K9"/>
<accession>A0A1H9E9K9</accession>
<dbReference type="RefSeq" id="WP_092495727.1">
    <property type="nucleotide sequence ID" value="NZ_FOFG01000003.1"/>
</dbReference>
<keyword evidence="3" id="KW-1185">Reference proteome</keyword>
<evidence type="ECO:0000256" key="1">
    <source>
        <dbReference type="SAM" id="SignalP"/>
    </source>
</evidence>
<evidence type="ECO:0000313" key="3">
    <source>
        <dbReference type="Proteomes" id="UP000199647"/>
    </source>
</evidence>
<feature type="chain" id="PRO_5011474701" evidence="1">
    <location>
        <begin position="19"/>
        <end position="165"/>
    </location>
</feature>